<reference evidence="2 3" key="1">
    <citation type="submission" date="2014-04" db="EMBL/GenBank/DDBJ databases">
        <authorList>
            <consortium name="DOE Joint Genome Institute"/>
            <person name="Kuo A."/>
            <person name="Gay G."/>
            <person name="Dore J."/>
            <person name="Kohler A."/>
            <person name="Nagy L.G."/>
            <person name="Floudas D."/>
            <person name="Copeland A."/>
            <person name="Barry K.W."/>
            <person name="Cichocki N."/>
            <person name="Veneault-Fourrey C."/>
            <person name="LaButti K."/>
            <person name="Lindquist E.A."/>
            <person name="Lipzen A."/>
            <person name="Lundell T."/>
            <person name="Morin E."/>
            <person name="Murat C."/>
            <person name="Sun H."/>
            <person name="Tunlid A."/>
            <person name="Henrissat B."/>
            <person name="Grigoriev I.V."/>
            <person name="Hibbett D.S."/>
            <person name="Martin F."/>
            <person name="Nordberg H.P."/>
            <person name="Cantor M.N."/>
            <person name="Hua S.X."/>
        </authorList>
    </citation>
    <scope>NUCLEOTIDE SEQUENCE [LARGE SCALE GENOMIC DNA]</scope>
    <source>
        <strain evidence="3">h7</strain>
    </source>
</reference>
<feature type="compositionally biased region" description="Low complexity" evidence="1">
    <location>
        <begin position="58"/>
        <end position="104"/>
    </location>
</feature>
<feature type="compositionally biased region" description="Polar residues" evidence="1">
    <location>
        <begin position="169"/>
        <end position="197"/>
    </location>
</feature>
<evidence type="ECO:0000313" key="3">
    <source>
        <dbReference type="Proteomes" id="UP000053424"/>
    </source>
</evidence>
<evidence type="ECO:0000256" key="1">
    <source>
        <dbReference type="SAM" id="MobiDB-lite"/>
    </source>
</evidence>
<name>A0A0C2XHR4_HEBCY</name>
<organism evidence="2 3">
    <name type="scientific">Hebeloma cylindrosporum</name>
    <dbReference type="NCBI Taxonomy" id="76867"/>
    <lineage>
        <taxon>Eukaryota</taxon>
        <taxon>Fungi</taxon>
        <taxon>Dikarya</taxon>
        <taxon>Basidiomycota</taxon>
        <taxon>Agaricomycotina</taxon>
        <taxon>Agaricomycetes</taxon>
        <taxon>Agaricomycetidae</taxon>
        <taxon>Agaricales</taxon>
        <taxon>Agaricineae</taxon>
        <taxon>Hymenogastraceae</taxon>
        <taxon>Hebeloma</taxon>
    </lineage>
</organism>
<proteinExistence type="predicted"/>
<gene>
    <name evidence="2" type="ORF">M413DRAFT_423197</name>
</gene>
<dbReference type="Proteomes" id="UP000053424">
    <property type="component" value="Unassembled WGS sequence"/>
</dbReference>
<dbReference type="AlphaFoldDB" id="A0A0C2XHR4"/>
<feature type="region of interest" description="Disordered" evidence="1">
    <location>
        <begin position="1"/>
        <end position="211"/>
    </location>
</feature>
<dbReference type="HOGENOM" id="CLU_863450_0_0_1"/>
<reference evidence="3" key="2">
    <citation type="submission" date="2015-01" db="EMBL/GenBank/DDBJ databases">
        <title>Evolutionary Origins and Diversification of the Mycorrhizal Mutualists.</title>
        <authorList>
            <consortium name="DOE Joint Genome Institute"/>
            <consortium name="Mycorrhizal Genomics Consortium"/>
            <person name="Kohler A."/>
            <person name="Kuo A."/>
            <person name="Nagy L.G."/>
            <person name="Floudas D."/>
            <person name="Copeland A."/>
            <person name="Barry K.W."/>
            <person name="Cichocki N."/>
            <person name="Veneault-Fourrey C."/>
            <person name="LaButti K."/>
            <person name="Lindquist E.A."/>
            <person name="Lipzen A."/>
            <person name="Lundell T."/>
            <person name="Morin E."/>
            <person name="Murat C."/>
            <person name="Riley R."/>
            <person name="Ohm R."/>
            <person name="Sun H."/>
            <person name="Tunlid A."/>
            <person name="Henrissat B."/>
            <person name="Grigoriev I.V."/>
            <person name="Hibbett D.S."/>
            <person name="Martin F."/>
        </authorList>
    </citation>
    <scope>NUCLEOTIDE SEQUENCE [LARGE SCALE GENOMIC DNA]</scope>
    <source>
        <strain evidence="3">h7</strain>
    </source>
</reference>
<keyword evidence="3" id="KW-1185">Reference proteome</keyword>
<evidence type="ECO:0000313" key="2">
    <source>
        <dbReference type="EMBL" id="KIM37408.1"/>
    </source>
</evidence>
<dbReference type="EMBL" id="KN831797">
    <property type="protein sequence ID" value="KIM37408.1"/>
    <property type="molecule type" value="Genomic_DNA"/>
</dbReference>
<accession>A0A0C2XHR4</accession>
<feature type="compositionally biased region" description="Basic residues" evidence="1">
    <location>
        <begin position="1"/>
        <end position="10"/>
    </location>
</feature>
<protein>
    <submittedName>
        <fullName evidence="2">Uncharacterized protein</fullName>
    </submittedName>
</protein>
<sequence length="322" mass="33831">MFRKIKSARKPQRDDTGNNHNPVPRSPPIQEPSGMGSEEHDIPGPQTAFGYAPPVPTSQGGPSASGYGPPSPTSQGGPTASGYGPPSPTSQGGPAASGSGSPFPGYGPPFPGYGHHFPGYGPPPGPGGSSSAPSWPHTQNGYPPASPGPQNQYTPSKAPPINDIYLRPQNVNPDGTRVSNHYTGSPWAQHNASSPQPAGNGGGKVHFESRPTFTMGGKIRTTGNSTGGPPCPLVKNIDCFGVENIIEIQAAPSNGSKPRVRRMETEILDSEFSNPRPGENVTFNSMPHFEVDSEMVIPEGVQVVENTRCYKVTSKKVYKESE</sequence>